<accession>A0A1M5PPB1</accession>
<organism evidence="2 3">
    <name type="scientific">Flavobacterium fluvii</name>
    <dbReference type="NCBI Taxonomy" id="468056"/>
    <lineage>
        <taxon>Bacteria</taxon>
        <taxon>Pseudomonadati</taxon>
        <taxon>Bacteroidota</taxon>
        <taxon>Flavobacteriia</taxon>
        <taxon>Flavobacteriales</taxon>
        <taxon>Flavobacteriaceae</taxon>
        <taxon>Flavobacterium</taxon>
    </lineage>
</organism>
<feature type="transmembrane region" description="Helical" evidence="1">
    <location>
        <begin position="66"/>
        <end position="82"/>
    </location>
</feature>
<keyword evidence="1" id="KW-0472">Membrane</keyword>
<proteinExistence type="predicted"/>
<gene>
    <name evidence="2" type="ORF">SAMN05443549_11220</name>
</gene>
<name>A0A1M5PPB1_9FLAO</name>
<evidence type="ECO:0000256" key="1">
    <source>
        <dbReference type="SAM" id="Phobius"/>
    </source>
</evidence>
<keyword evidence="1" id="KW-0812">Transmembrane</keyword>
<keyword evidence="1" id="KW-1133">Transmembrane helix</keyword>
<evidence type="ECO:0000313" key="3">
    <source>
        <dbReference type="Proteomes" id="UP000184516"/>
    </source>
</evidence>
<dbReference type="STRING" id="468056.SAMN05443549_11220"/>
<dbReference type="EMBL" id="FQWB01000012">
    <property type="protein sequence ID" value="SHH03536.1"/>
    <property type="molecule type" value="Genomic_DNA"/>
</dbReference>
<feature type="transmembrane region" description="Helical" evidence="1">
    <location>
        <begin position="12"/>
        <end position="32"/>
    </location>
</feature>
<evidence type="ECO:0000313" key="2">
    <source>
        <dbReference type="EMBL" id="SHH03536.1"/>
    </source>
</evidence>
<dbReference type="Proteomes" id="UP000184516">
    <property type="component" value="Unassembled WGS sequence"/>
</dbReference>
<dbReference type="AlphaFoldDB" id="A0A1M5PPB1"/>
<sequence>MISIIVHLFVGIIQRFFLGIGGITRWLLFQIYNECFTEKFPRNIDYYIDNESNKKDKNGFSVQNKNFFSGLIVFILIILILEKTEH</sequence>
<protein>
    <submittedName>
        <fullName evidence="2">Uncharacterized protein</fullName>
    </submittedName>
</protein>
<keyword evidence="3" id="KW-1185">Reference proteome</keyword>
<reference evidence="3" key="1">
    <citation type="submission" date="2016-11" db="EMBL/GenBank/DDBJ databases">
        <authorList>
            <person name="Varghese N."/>
            <person name="Submissions S."/>
        </authorList>
    </citation>
    <scope>NUCLEOTIDE SEQUENCE [LARGE SCALE GENOMIC DNA]</scope>
    <source>
        <strain evidence="3">DSM 19978</strain>
    </source>
</reference>